<evidence type="ECO:0000259" key="2">
    <source>
        <dbReference type="Pfam" id="PF20789"/>
    </source>
</evidence>
<dbReference type="Pfam" id="PF13622">
    <property type="entry name" value="4HBT_3"/>
    <property type="match status" value="1"/>
</dbReference>
<dbReference type="InterPro" id="IPR049450">
    <property type="entry name" value="ACOT8-like_C"/>
</dbReference>
<dbReference type="EMBL" id="BAABCP010000002">
    <property type="protein sequence ID" value="GAA3947161.1"/>
    <property type="molecule type" value="Genomic_DNA"/>
</dbReference>
<dbReference type="Proteomes" id="UP001501591">
    <property type="component" value="Unassembled WGS sequence"/>
</dbReference>
<evidence type="ECO:0000313" key="3">
    <source>
        <dbReference type="EMBL" id="GAA3947161.1"/>
    </source>
</evidence>
<evidence type="ECO:0000259" key="1">
    <source>
        <dbReference type="Pfam" id="PF13622"/>
    </source>
</evidence>
<protein>
    <recommendedName>
        <fullName evidence="5">Thioesterase domain-containing protein</fullName>
    </recommendedName>
</protein>
<sequence length="274" mass="28811">MTPGDASPRAALVDTADKALLARHNPWSLTGVPMDAARPGAYVQRPGPWFRSDRGDFAWASLGMLVDHGLSMVLLDGHPPGMNGMVTTELSIDFAPGIEPADGAFDLDTHVVGTSPAGGLSTGQVRDAAGAVIATASLSGRYLPVPEGGYFEMPRAPEETVPLSAMLPMPLEATGDGVIGTLASPRWLANPRGIMHGGIHTIALERVAREAIGDEPWRPASIRVAFLRGIPVDDELTVTATRVHSGRSLAVVRSESRRLDGKLAGVATISYALR</sequence>
<dbReference type="RefSeq" id="WP_344820153.1">
    <property type="nucleotide sequence ID" value="NZ_BAABCP010000002.1"/>
</dbReference>
<dbReference type="Gene3D" id="3.10.129.10">
    <property type="entry name" value="Hotdog Thioesterase"/>
    <property type="match status" value="1"/>
</dbReference>
<dbReference type="InterPro" id="IPR029069">
    <property type="entry name" value="HotDog_dom_sf"/>
</dbReference>
<dbReference type="CDD" id="cd03443">
    <property type="entry name" value="PaaI_thioesterase"/>
    <property type="match status" value="1"/>
</dbReference>
<feature type="domain" description="Acyl-CoA thioesterase-like N-terminal HotDog" evidence="1">
    <location>
        <begin position="190"/>
        <end position="270"/>
    </location>
</feature>
<accession>A0ABP7NHC4</accession>
<organism evidence="3 4">
    <name type="scientific">Microbacterium soli</name>
    <dbReference type="NCBI Taxonomy" id="446075"/>
    <lineage>
        <taxon>Bacteria</taxon>
        <taxon>Bacillati</taxon>
        <taxon>Actinomycetota</taxon>
        <taxon>Actinomycetes</taxon>
        <taxon>Micrococcales</taxon>
        <taxon>Microbacteriaceae</taxon>
        <taxon>Microbacterium</taxon>
    </lineage>
</organism>
<evidence type="ECO:0008006" key="5">
    <source>
        <dbReference type="Google" id="ProtNLM"/>
    </source>
</evidence>
<gene>
    <name evidence="3" type="ORF">GCM10022383_26220</name>
</gene>
<name>A0ABP7NHC4_9MICO</name>
<proteinExistence type="predicted"/>
<comment type="caution">
    <text evidence="3">The sequence shown here is derived from an EMBL/GenBank/DDBJ whole genome shotgun (WGS) entry which is preliminary data.</text>
</comment>
<dbReference type="InterPro" id="IPR049449">
    <property type="entry name" value="TesB_ACOT8-like_N"/>
</dbReference>
<keyword evidence="4" id="KW-1185">Reference proteome</keyword>
<evidence type="ECO:0000313" key="4">
    <source>
        <dbReference type="Proteomes" id="UP001501591"/>
    </source>
</evidence>
<dbReference type="Pfam" id="PF20789">
    <property type="entry name" value="4HBT_3C"/>
    <property type="match status" value="1"/>
</dbReference>
<feature type="domain" description="Acyl-CoA thioesterase-like C-terminal" evidence="2">
    <location>
        <begin position="47"/>
        <end position="136"/>
    </location>
</feature>
<dbReference type="SUPFAM" id="SSF54637">
    <property type="entry name" value="Thioesterase/thiol ester dehydrase-isomerase"/>
    <property type="match status" value="1"/>
</dbReference>
<reference evidence="4" key="1">
    <citation type="journal article" date="2019" name="Int. J. Syst. Evol. Microbiol.">
        <title>The Global Catalogue of Microorganisms (GCM) 10K type strain sequencing project: providing services to taxonomists for standard genome sequencing and annotation.</title>
        <authorList>
            <consortium name="The Broad Institute Genomics Platform"/>
            <consortium name="The Broad Institute Genome Sequencing Center for Infectious Disease"/>
            <person name="Wu L."/>
            <person name="Ma J."/>
        </authorList>
    </citation>
    <scope>NUCLEOTIDE SEQUENCE [LARGE SCALE GENOMIC DNA]</scope>
    <source>
        <strain evidence="4">JCM 17024</strain>
    </source>
</reference>